<evidence type="ECO:0000313" key="1">
    <source>
        <dbReference type="EMBL" id="KFD60380.1"/>
    </source>
</evidence>
<accession>A0A085MT34</accession>
<name>A0A085MT34_9BILA</name>
<proteinExistence type="predicted"/>
<dbReference type="EMBL" id="KL367671">
    <property type="protein sequence ID" value="KFD60380.1"/>
    <property type="molecule type" value="Genomic_DNA"/>
</dbReference>
<sequence length="186" mass="20959">MATNFCELCTRFQDENVAIRFLQERGILHQEGPCTLGDAMNLTREGNGVALRWRCHNAQCRTEVSVRMGTWPKAGLQDGYSPDTLLEQRLLLNKILLRGDRPEHEVCSGLEEAREVVAESLLSNPLVTGGPDCTVEAVPKAIEVKRHNLMLQPEMTVATLKARLQFFIGLQFNQLFLQICLYFVSV</sequence>
<dbReference type="AlphaFoldDB" id="A0A085MT34"/>
<gene>
    <name evidence="1" type="ORF">M514_27426</name>
</gene>
<protein>
    <submittedName>
        <fullName evidence="1">Uncharacterized protein</fullName>
    </submittedName>
</protein>
<organism evidence="1">
    <name type="scientific">Trichuris suis</name>
    <name type="common">pig whipworm</name>
    <dbReference type="NCBI Taxonomy" id="68888"/>
    <lineage>
        <taxon>Eukaryota</taxon>
        <taxon>Metazoa</taxon>
        <taxon>Ecdysozoa</taxon>
        <taxon>Nematoda</taxon>
        <taxon>Enoplea</taxon>
        <taxon>Dorylaimia</taxon>
        <taxon>Trichinellida</taxon>
        <taxon>Trichuridae</taxon>
        <taxon>Trichuris</taxon>
    </lineage>
</organism>
<reference evidence="1" key="1">
    <citation type="journal article" date="2014" name="Nat. Genet.">
        <title>Genome and transcriptome of the porcine whipworm Trichuris suis.</title>
        <authorList>
            <person name="Jex A.R."/>
            <person name="Nejsum P."/>
            <person name="Schwarz E.M."/>
            <person name="Hu L."/>
            <person name="Young N.D."/>
            <person name="Hall R.S."/>
            <person name="Korhonen P.K."/>
            <person name="Liao S."/>
            <person name="Thamsborg S."/>
            <person name="Xia J."/>
            <person name="Xu P."/>
            <person name="Wang S."/>
            <person name="Scheerlinck J.P."/>
            <person name="Hofmann A."/>
            <person name="Sternberg P.W."/>
            <person name="Wang J."/>
            <person name="Gasser R.B."/>
        </authorList>
    </citation>
    <scope>NUCLEOTIDE SEQUENCE [LARGE SCALE GENOMIC DNA]</scope>
    <source>
        <strain evidence="1">DCEP-RM93F</strain>
    </source>
</reference>
<dbReference type="Proteomes" id="UP000030758">
    <property type="component" value="Unassembled WGS sequence"/>
</dbReference>